<proteinExistence type="predicted"/>
<dbReference type="Proteomes" id="UP001631969">
    <property type="component" value="Unassembled WGS sequence"/>
</dbReference>
<accession>A0ACC7P4E7</accession>
<protein>
    <submittedName>
        <fullName evidence="1">CheR family methyltransferase</fullName>
    </submittedName>
</protein>
<keyword evidence="2" id="KW-1185">Reference proteome</keyword>
<comment type="caution">
    <text evidence="1">The sequence shown here is derived from an EMBL/GenBank/DDBJ whole genome shotgun (WGS) entry which is preliminary data.</text>
</comment>
<keyword evidence="1" id="KW-0808">Transferase</keyword>
<gene>
    <name evidence="1" type="ORF">ACI1P1_18010</name>
</gene>
<sequence length="283" mass="33481">MTDLLNPTANAAEQIEARLLLEGIYQMYGYDFRQYSESSVTRRILYRMKAEGLPSISQLQERILREPALWKKLFNDICIPVTEMFRDPPFFQVLRQQLLPELRKLDRIQIWHAGCSTGEEVYSLAILLKEENLYDKCSIFATDLNDDWLSQAKEGRYPIDRMQNYTRNYILSGGYLPFSNYYTVSEHHAVIEPELRSNITFAKHNLATDKSFNEFHLIICRNVMIYFQRSLQQDVLRLFMKSLSAGGFLALGSKEALTLFRENERLEWEPFMLQHRIYRYQNQ</sequence>
<reference evidence="1" key="1">
    <citation type="submission" date="2024-12" db="EMBL/GenBank/DDBJ databases">
        <authorList>
            <person name="Wu N."/>
        </authorList>
    </citation>
    <scope>NUCLEOTIDE SEQUENCE</scope>
    <source>
        <strain evidence="1">P15</strain>
    </source>
</reference>
<name>A0ACC7P4E7_9BACL</name>
<evidence type="ECO:0000313" key="1">
    <source>
        <dbReference type="EMBL" id="MFM9330197.1"/>
    </source>
</evidence>
<organism evidence="1 2">
    <name type="scientific">Paenibacillus mesotrionivorans</name>
    <dbReference type="NCBI Taxonomy" id="3160968"/>
    <lineage>
        <taxon>Bacteria</taxon>
        <taxon>Bacillati</taxon>
        <taxon>Bacillota</taxon>
        <taxon>Bacilli</taxon>
        <taxon>Bacillales</taxon>
        <taxon>Paenibacillaceae</taxon>
        <taxon>Paenibacillus</taxon>
    </lineage>
</organism>
<keyword evidence="1" id="KW-0489">Methyltransferase</keyword>
<dbReference type="EMBL" id="JBJURJ010000012">
    <property type="protein sequence ID" value="MFM9330197.1"/>
    <property type="molecule type" value="Genomic_DNA"/>
</dbReference>
<evidence type="ECO:0000313" key="2">
    <source>
        <dbReference type="Proteomes" id="UP001631969"/>
    </source>
</evidence>